<feature type="region of interest" description="Disordered" evidence="1">
    <location>
        <begin position="1"/>
        <end position="52"/>
    </location>
</feature>
<dbReference type="Proteomes" id="UP000285060">
    <property type="component" value="Unassembled WGS sequence"/>
</dbReference>
<evidence type="ECO:0008006" key="5">
    <source>
        <dbReference type="Google" id="ProtNLM"/>
    </source>
</evidence>
<comment type="caution">
    <text evidence="3">The sequence shown here is derived from an EMBL/GenBank/DDBJ whole genome shotgun (WGS) entry which is preliminary data.</text>
</comment>
<evidence type="ECO:0000313" key="3">
    <source>
        <dbReference type="EMBL" id="RHY17175.1"/>
    </source>
</evidence>
<proteinExistence type="predicted"/>
<gene>
    <name evidence="3" type="ORF">DYB32_010536</name>
</gene>
<evidence type="ECO:0000313" key="4">
    <source>
        <dbReference type="Proteomes" id="UP000285060"/>
    </source>
</evidence>
<evidence type="ECO:0000256" key="2">
    <source>
        <dbReference type="SAM" id="Phobius"/>
    </source>
</evidence>
<feature type="transmembrane region" description="Helical" evidence="2">
    <location>
        <begin position="58"/>
        <end position="77"/>
    </location>
</feature>
<dbReference type="EMBL" id="QUSY01003533">
    <property type="protein sequence ID" value="RHY17175.1"/>
    <property type="molecule type" value="Genomic_DNA"/>
</dbReference>
<dbReference type="SUPFAM" id="SSF101898">
    <property type="entry name" value="NHL repeat"/>
    <property type="match status" value="1"/>
</dbReference>
<dbReference type="AlphaFoldDB" id="A0A3R6YW78"/>
<reference evidence="3 4" key="1">
    <citation type="submission" date="2018-08" db="EMBL/GenBank/DDBJ databases">
        <title>Aphanomyces genome sequencing and annotation.</title>
        <authorList>
            <person name="Minardi D."/>
            <person name="Oidtmann B."/>
            <person name="Van Der Giezen M."/>
            <person name="Studholme D.J."/>
        </authorList>
    </citation>
    <scope>NUCLEOTIDE SEQUENCE [LARGE SCALE GENOMIC DNA]</scope>
    <source>
        <strain evidence="3 4">NJM0002</strain>
    </source>
</reference>
<feature type="region of interest" description="Disordered" evidence="1">
    <location>
        <begin position="84"/>
        <end position="136"/>
    </location>
</feature>
<dbReference type="PANTHER" id="PTHR46388">
    <property type="entry name" value="NHL REPEAT-CONTAINING PROTEIN 2"/>
    <property type="match status" value="1"/>
</dbReference>
<dbReference type="Gene3D" id="2.120.10.30">
    <property type="entry name" value="TolB, C-terminal domain"/>
    <property type="match status" value="1"/>
</dbReference>
<name>A0A3R6YW78_9STRA</name>
<accession>A0A3R6YW78</accession>
<feature type="compositionally biased region" description="Low complexity" evidence="1">
    <location>
        <begin position="106"/>
        <end position="130"/>
    </location>
</feature>
<protein>
    <recommendedName>
        <fullName evidence="5">SMP-30/Gluconolactonase/LRE-like region domain-containing protein</fullName>
    </recommendedName>
</protein>
<dbReference type="InterPro" id="IPR011042">
    <property type="entry name" value="6-blade_b-propeller_TolB-like"/>
</dbReference>
<keyword evidence="2" id="KW-0472">Membrane</keyword>
<dbReference type="VEuPathDB" id="FungiDB:H310_11602"/>
<dbReference type="PANTHER" id="PTHR46388:SF2">
    <property type="entry name" value="NHL REPEAT-CONTAINING PROTEIN 2"/>
    <property type="match status" value="1"/>
</dbReference>
<feature type="compositionally biased region" description="Basic and acidic residues" evidence="1">
    <location>
        <begin position="38"/>
        <end position="52"/>
    </location>
</feature>
<evidence type="ECO:0000256" key="1">
    <source>
        <dbReference type="SAM" id="MobiDB-lite"/>
    </source>
</evidence>
<keyword evidence="2" id="KW-1133">Transmembrane helix</keyword>
<organism evidence="3 4">
    <name type="scientific">Aphanomyces invadans</name>
    <dbReference type="NCBI Taxonomy" id="157072"/>
    <lineage>
        <taxon>Eukaryota</taxon>
        <taxon>Sar</taxon>
        <taxon>Stramenopiles</taxon>
        <taxon>Oomycota</taxon>
        <taxon>Saprolegniomycetes</taxon>
        <taxon>Saprolegniales</taxon>
        <taxon>Verrucalvaceae</taxon>
        <taxon>Aphanomyces</taxon>
    </lineage>
</organism>
<keyword evidence="2" id="KW-0812">Transmembrane</keyword>
<sequence>MTPAKEVLDALDCIPNDHVPPTHAPMASTAASGASNDKPSDSDKTPEKEEKKRRIPPIVFVPLLGAFLVITIVPSVVSNVINKTPAPTPAPASNGGSTTGFGEGMATPTPAPNTVPATTTTRTPMTTSPTPSGPPEFGISTVLQSRVWDIGYHAPSRTFLGINDSLVWALPTIATTAAAAFFGGAGGGRRLDADAAGNLYVLNVGARGRVNHYSAASNYATATQLATALSNVDLTSVLAMPSSTGMDVAAATQPGAVLGWNTSALTTAGVEIVAANVTDPFLANDMVYRNGVIYMADGPSSCIRRLTLSTGVTEVVAGQCFYSGHADGDATTSTWNSPFGIAMDYYGDLYISDTMNHVIRKIDMATKIVTTIAGKVRAPGLVNSATNASLGQLNAPQGLAIDPTLQWKATAGSFALYVADTGNNCVRKITWG</sequence>
<keyword evidence="4" id="KW-1185">Reference proteome</keyword>